<protein>
    <submittedName>
        <fullName evidence="8">Nuclear fragile X mental retardation protein interacting protein 1</fullName>
    </submittedName>
</protein>
<dbReference type="InterPro" id="IPR036855">
    <property type="entry name" value="Znf_CCCH_sf"/>
</dbReference>
<feature type="compositionally biased region" description="Pro residues" evidence="5">
    <location>
        <begin position="85"/>
        <end position="96"/>
    </location>
</feature>
<dbReference type="AlphaFoldDB" id="A0AAD5WWR0"/>
<dbReference type="PANTHER" id="PTHR13309">
    <property type="entry name" value="NUCLEAR FRAGILE X MENTAL RETARDATION PROTEIN INTERACTING PROTEIN 1"/>
    <property type="match status" value="1"/>
</dbReference>
<dbReference type="GO" id="GO:0005634">
    <property type="term" value="C:nucleus"/>
    <property type="evidence" value="ECO:0007669"/>
    <property type="project" value="TreeGrafter"/>
</dbReference>
<dbReference type="PROSITE" id="PS00028">
    <property type="entry name" value="ZINC_FINGER_C2H2_1"/>
    <property type="match status" value="1"/>
</dbReference>
<feature type="non-terminal residue" evidence="8">
    <location>
        <position position="381"/>
    </location>
</feature>
<feature type="zinc finger region" description="C3H1-type" evidence="4">
    <location>
        <begin position="277"/>
        <end position="304"/>
    </location>
</feature>
<name>A0AAD5WWR0_9FUNG</name>
<feature type="domain" description="C2H2-type" evidence="7">
    <location>
        <begin position="119"/>
        <end position="141"/>
    </location>
</feature>
<dbReference type="InterPro" id="IPR013087">
    <property type="entry name" value="Znf_C2H2_type"/>
</dbReference>
<dbReference type="PROSITE" id="PS50157">
    <property type="entry name" value="ZINC_FINGER_C2H2_2"/>
    <property type="match status" value="1"/>
</dbReference>
<accession>A0AAD5WWR0</accession>
<sequence length="381" mass="43182">MPQQSINFVPNNQQPQQQMPFMPNAMMGLGAPALFGAQMNPMYQQQLLQLQQQQLLIEHQQQQLMQAHLMGMTTTWYPGQQQPQHPQPQAPQPPQNYTPSEHYLQATPVPPTEPPPAPYRCENCEKDFQHASQYHAHNASHKKCSQCDFEASGKMVALHEEEVHALVGGVKKLPFVSTESPAEIEKWIADRKKNWPSEGNIHKKMVEQEERIARGDVIDHSKSGLKAESQKPKENQTTQDHSLSLLSSYASGDELSLSSSDEEDLEQPPVPLQPQPRKSNWACKYFARGNCRKGDACSFRHEERPRGGEEKDKTRNSVAAALSQLKQNRRPLLRMLLENDIKKEKSALLQAIRYIVQNNFFQEPEPDDGLLVNPYAGAVDQ</sequence>
<feature type="domain" description="C3H1-type" evidence="6">
    <location>
        <begin position="277"/>
        <end position="304"/>
    </location>
</feature>
<reference evidence="8" key="1">
    <citation type="submission" date="2020-05" db="EMBL/GenBank/DDBJ databases">
        <title>Phylogenomic resolution of chytrid fungi.</title>
        <authorList>
            <person name="Stajich J.E."/>
            <person name="Amses K."/>
            <person name="Simmons R."/>
            <person name="Seto K."/>
            <person name="Myers J."/>
            <person name="Bonds A."/>
            <person name="Quandt C.A."/>
            <person name="Barry K."/>
            <person name="Liu P."/>
            <person name="Grigoriev I."/>
            <person name="Longcore J.E."/>
            <person name="James T.Y."/>
        </authorList>
    </citation>
    <scope>NUCLEOTIDE SEQUENCE</scope>
    <source>
        <strain evidence="8">JEL0318</strain>
    </source>
</reference>
<keyword evidence="2 4" id="KW-0863">Zinc-finger</keyword>
<feature type="region of interest" description="Disordered" evidence="5">
    <location>
        <begin position="212"/>
        <end position="241"/>
    </location>
</feature>
<evidence type="ECO:0000256" key="4">
    <source>
        <dbReference type="PROSITE-ProRule" id="PRU00723"/>
    </source>
</evidence>
<evidence type="ECO:0000256" key="1">
    <source>
        <dbReference type="ARBA" id="ARBA00022723"/>
    </source>
</evidence>
<dbReference type="PROSITE" id="PS50103">
    <property type="entry name" value="ZF_C3H1"/>
    <property type="match status" value="1"/>
</dbReference>
<feature type="region of interest" description="Disordered" evidence="5">
    <location>
        <begin position="254"/>
        <end position="277"/>
    </location>
</feature>
<dbReference type="SUPFAM" id="SSF90229">
    <property type="entry name" value="CCCH zinc finger"/>
    <property type="match status" value="1"/>
</dbReference>
<dbReference type="GO" id="GO:0000492">
    <property type="term" value="P:box C/D snoRNP assembly"/>
    <property type="evidence" value="ECO:0007669"/>
    <property type="project" value="TreeGrafter"/>
</dbReference>
<evidence type="ECO:0000259" key="7">
    <source>
        <dbReference type="PROSITE" id="PS50157"/>
    </source>
</evidence>
<keyword evidence="9" id="KW-1185">Reference proteome</keyword>
<evidence type="ECO:0000256" key="3">
    <source>
        <dbReference type="ARBA" id="ARBA00022833"/>
    </source>
</evidence>
<evidence type="ECO:0000259" key="6">
    <source>
        <dbReference type="PROSITE" id="PS50103"/>
    </source>
</evidence>
<gene>
    <name evidence="8" type="primary">NUFIP1</name>
    <name evidence="8" type="ORF">HK097_004474</name>
</gene>
<evidence type="ECO:0000313" key="8">
    <source>
        <dbReference type="EMBL" id="KAJ3034555.1"/>
    </source>
</evidence>
<dbReference type="Proteomes" id="UP001212841">
    <property type="component" value="Unassembled WGS sequence"/>
</dbReference>
<dbReference type="EMBL" id="JADGJD010002147">
    <property type="protein sequence ID" value="KAJ3034555.1"/>
    <property type="molecule type" value="Genomic_DNA"/>
</dbReference>
<dbReference type="Pfam" id="PF10453">
    <property type="entry name" value="NUFIP1"/>
    <property type="match status" value="1"/>
</dbReference>
<dbReference type="InterPro" id="IPR019496">
    <property type="entry name" value="NUFIP1_cons_dom"/>
</dbReference>
<evidence type="ECO:0000256" key="2">
    <source>
        <dbReference type="ARBA" id="ARBA00022771"/>
    </source>
</evidence>
<dbReference type="PANTHER" id="PTHR13309:SF0">
    <property type="entry name" value="FMR1-INTERACTING PROTEIN NUFIP1"/>
    <property type="match status" value="1"/>
</dbReference>
<comment type="caution">
    <text evidence="8">The sequence shown here is derived from an EMBL/GenBank/DDBJ whole genome shotgun (WGS) entry which is preliminary data.</text>
</comment>
<evidence type="ECO:0000313" key="9">
    <source>
        <dbReference type="Proteomes" id="UP001212841"/>
    </source>
</evidence>
<dbReference type="InterPro" id="IPR039136">
    <property type="entry name" value="NUFIP1-like"/>
</dbReference>
<dbReference type="GO" id="GO:0008270">
    <property type="term" value="F:zinc ion binding"/>
    <property type="evidence" value="ECO:0007669"/>
    <property type="project" value="UniProtKB-KW"/>
</dbReference>
<organism evidence="8 9">
    <name type="scientific">Rhizophlyctis rosea</name>
    <dbReference type="NCBI Taxonomy" id="64517"/>
    <lineage>
        <taxon>Eukaryota</taxon>
        <taxon>Fungi</taxon>
        <taxon>Fungi incertae sedis</taxon>
        <taxon>Chytridiomycota</taxon>
        <taxon>Chytridiomycota incertae sedis</taxon>
        <taxon>Chytridiomycetes</taxon>
        <taxon>Rhizophlyctidales</taxon>
        <taxon>Rhizophlyctidaceae</taxon>
        <taxon>Rhizophlyctis</taxon>
    </lineage>
</organism>
<evidence type="ECO:0000256" key="5">
    <source>
        <dbReference type="SAM" id="MobiDB-lite"/>
    </source>
</evidence>
<dbReference type="InterPro" id="IPR000571">
    <property type="entry name" value="Znf_CCCH"/>
</dbReference>
<proteinExistence type="predicted"/>
<feature type="compositionally biased region" description="Basic and acidic residues" evidence="5">
    <location>
        <begin position="212"/>
        <end position="222"/>
    </location>
</feature>
<dbReference type="GO" id="GO:0003723">
    <property type="term" value="F:RNA binding"/>
    <property type="evidence" value="ECO:0007669"/>
    <property type="project" value="InterPro"/>
</dbReference>
<keyword evidence="3 4" id="KW-0862">Zinc</keyword>
<dbReference type="Gene3D" id="4.10.1000.10">
    <property type="entry name" value="Zinc finger, CCCH-type"/>
    <property type="match status" value="1"/>
</dbReference>
<keyword evidence="1 4" id="KW-0479">Metal-binding</keyword>
<feature type="region of interest" description="Disordered" evidence="5">
    <location>
        <begin position="76"/>
        <end position="115"/>
    </location>
</feature>
<dbReference type="SMART" id="SM00356">
    <property type="entry name" value="ZnF_C3H1"/>
    <property type="match status" value="1"/>
</dbReference>